<feature type="short sequence motif" description="Important for interaction with partner proteins" evidence="2">
    <location>
        <begin position="146"/>
        <end position="151"/>
    </location>
</feature>
<keyword evidence="2" id="KW-0227">DNA damage</keyword>
<evidence type="ECO:0000313" key="6">
    <source>
        <dbReference type="Proteomes" id="UP000184052"/>
    </source>
</evidence>
<reference evidence="5 6" key="1">
    <citation type="submission" date="2016-11" db="EMBL/GenBank/DDBJ databases">
        <authorList>
            <person name="Jaros S."/>
            <person name="Januszkiewicz K."/>
            <person name="Wedrychowicz H."/>
        </authorList>
    </citation>
    <scope>NUCLEOTIDE SEQUENCE [LARGE SCALE GENOMIC DNA]</scope>
    <source>
        <strain evidence="5 6">DSM 17477</strain>
    </source>
</reference>
<dbReference type="GO" id="GO:0006281">
    <property type="term" value="P:DNA repair"/>
    <property type="evidence" value="ECO:0007669"/>
    <property type="project" value="UniProtKB-UniRule"/>
</dbReference>
<evidence type="ECO:0000256" key="1">
    <source>
        <dbReference type="ARBA" id="ARBA00023125"/>
    </source>
</evidence>
<dbReference type="AlphaFoldDB" id="A0A1M6I0R6"/>
<dbReference type="NCBIfam" id="TIGR00621">
    <property type="entry name" value="ssb"/>
    <property type="match status" value="1"/>
</dbReference>
<dbReference type="Pfam" id="PF00436">
    <property type="entry name" value="SSB"/>
    <property type="match status" value="1"/>
</dbReference>
<sequence length="151" mass="16825">MNNVVIIGRLVRDPELKFIPSSGMAVANFTLAVDKEMSKEKKSEMQAQGKSTADFIPIVVFGKIAETCANFLAKGRMTAINGRIQTRTYTSNAGEKRYITEVLASRVEFIDWGDKNQPGARPQARPQSNDSFPDFTDDDIFQPTDDDDIPF</sequence>
<dbReference type="RefSeq" id="WP_073049596.1">
    <property type="nucleotide sequence ID" value="NZ_FQZL01000015.1"/>
</dbReference>
<keyword evidence="2" id="KW-0234">DNA repair</keyword>
<proteinExistence type="inferred from homology"/>
<evidence type="ECO:0000256" key="2">
    <source>
        <dbReference type="HAMAP-Rule" id="MF_00984"/>
    </source>
</evidence>
<comment type="subunit">
    <text evidence="2">Homotetramer.</text>
</comment>
<dbReference type="InterPro" id="IPR012340">
    <property type="entry name" value="NA-bd_OB-fold"/>
</dbReference>
<comment type="function">
    <text evidence="2">Plays an important role in DNA replication, recombination and repair. Binds to ssDNA and to an array of partner proteins to recruit them to their sites of action during DNA metabolism.</text>
</comment>
<protein>
    <recommendedName>
        <fullName evidence="2 3">Single-stranded DNA-binding protein</fullName>
        <shortName evidence="2">SSB</shortName>
    </recommendedName>
</protein>
<dbReference type="InterPro" id="IPR000424">
    <property type="entry name" value="Primosome_PriB/ssb"/>
</dbReference>
<dbReference type="PANTHER" id="PTHR10302">
    <property type="entry name" value="SINGLE-STRANDED DNA-BINDING PROTEIN"/>
    <property type="match status" value="1"/>
</dbReference>
<dbReference type="Gene3D" id="2.40.50.140">
    <property type="entry name" value="Nucleic acid-binding proteins"/>
    <property type="match status" value="1"/>
</dbReference>
<comment type="caution">
    <text evidence="2">Lacks conserved residue(s) required for the propagation of feature annotation.</text>
</comment>
<feature type="region of interest" description="Disordered" evidence="4">
    <location>
        <begin position="114"/>
        <end position="151"/>
    </location>
</feature>
<name>A0A1M6I0R6_9FIRM</name>
<gene>
    <name evidence="5" type="ORF">SAMN02745751_02164</name>
</gene>
<evidence type="ECO:0000256" key="3">
    <source>
        <dbReference type="PIRNR" id="PIRNR002070"/>
    </source>
</evidence>
<dbReference type="Proteomes" id="UP000184052">
    <property type="component" value="Unassembled WGS sequence"/>
</dbReference>
<dbReference type="PROSITE" id="PS50935">
    <property type="entry name" value="SSB"/>
    <property type="match status" value="1"/>
</dbReference>
<keyword evidence="1 2" id="KW-0238">DNA-binding</keyword>
<dbReference type="GO" id="GO:0006310">
    <property type="term" value="P:DNA recombination"/>
    <property type="evidence" value="ECO:0007669"/>
    <property type="project" value="UniProtKB-UniRule"/>
</dbReference>
<dbReference type="GO" id="GO:0009295">
    <property type="term" value="C:nucleoid"/>
    <property type="evidence" value="ECO:0007669"/>
    <property type="project" value="TreeGrafter"/>
</dbReference>
<dbReference type="CDD" id="cd04496">
    <property type="entry name" value="SSB_OBF"/>
    <property type="match status" value="1"/>
</dbReference>
<dbReference type="PANTHER" id="PTHR10302:SF27">
    <property type="entry name" value="SINGLE-STRANDED DNA-BINDING PROTEIN"/>
    <property type="match status" value="1"/>
</dbReference>
<dbReference type="InterPro" id="IPR011344">
    <property type="entry name" value="ssDNA-bd"/>
</dbReference>
<dbReference type="SUPFAM" id="SSF50249">
    <property type="entry name" value="Nucleic acid-binding proteins"/>
    <property type="match status" value="1"/>
</dbReference>
<feature type="compositionally biased region" description="Acidic residues" evidence="4">
    <location>
        <begin position="135"/>
        <end position="151"/>
    </location>
</feature>
<evidence type="ECO:0000256" key="4">
    <source>
        <dbReference type="SAM" id="MobiDB-lite"/>
    </source>
</evidence>
<dbReference type="PIRSF" id="PIRSF002070">
    <property type="entry name" value="SSB"/>
    <property type="match status" value="1"/>
</dbReference>
<dbReference type="GO" id="GO:0003697">
    <property type="term" value="F:single-stranded DNA binding"/>
    <property type="evidence" value="ECO:0007669"/>
    <property type="project" value="UniProtKB-UniRule"/>
</dbReference>
<evidence type="ECO:0000313" key="5">
    <source>
        <dbReference type="EMBL" id="SHJ28011.1"/>
    </source>
</evidence>
<dbReference type="STRING" id="1121476.SAMN02745751_02164"/>
<organism evidence="5 6">
    <name type="scientific">Dethiosulfatibacter aminovorans DSM 17477</name>
    <dbReference type="NCBI Taxonomy" id="1121476"/>
    <lineage>
        <taxon>Bacteria</taxon>
        <taxon>Bacillati</taxon>
        <taxon>Bacillota</taxon>
        <taxon>Tissierellia</taxon>
        <taxon>Dethiosulfatibacter</taxon>
    </lineage>
</organism>
<keyword evidence="2" id="KW-0233">DNA recombination</keyword>
<dbReference type="GO" id="GO:0006260">
    <property type="term" value="P:DNA replication"/>
    <property type="evidence" value="ECO:0007669"/>
    <property type="project" value="UniProtKB-UniRule"/>
</dbReference>
<accession>A0A1M6I0R6</accession>
<keyword evidence="2" id="KW-0235">DNA replication</keyword>
<dbReference type="HAMAP" id="MF_00984">
    <property type="entry name" value="SSB"/>
    <property type="match status" value="1"/>
</dbReference>
<dbReference type="EMBL" id="FQZL01000015">
    <property type="protein sequence ID" value="SHJ28011.1"/>
    <property type="molecule type" value="Genomic_DNA"/>
</dbReference>
<dbReference type="OrthoDB" id="9809878at2"/>
<keyword evidence="6" id="KW-1185">Reference proteome</keyword>